<dbReference type="PROSITE" id="PS51371">
    <property type="entry name" value="CBS"/>
    <property type="match status" value="2"/>
</dbReference>
<dbReference type="InterPro" id="IPR000644">
    <property type="entry name" value="CBS_dom"/>
</dbReference>
<dbReference type="Pfam" id="PF01368">
    <property type="entry name" value="DHH"/>
    <property type="match status" value="1"/>
</dbReference>
<evidence type="ECO:0000256" key="5">
    <source>
        <dbReference type="ARBA" id="ARBA00023211"/>
    </source>
</evidence>
<dbReference type="Gene3D" id="3.40.1390.20">
    <property type="entry name" value="HprK N-terminal domain-like"/>
    <property type="match status" value="1"/>
</dbReference>
<name>A0A9D1LAD7_9CLOT</name>
<dbReference type="GO" id="GO:0004427">
    <property type="term" value="F:inorganic diphosphate phosphatase activity"/>
    <property type="evidence" value="ECO:0007669"/>
    <property type="project" value="UniProtKB-EC"/>
</dbReference>
<dbReference type="SMART" id="SM00116">
    <property type="entry name" value="CBS"/>
    <property type="match status" value="2"/>
</dbReference>
<dbReference type="InterPro" id="IPR004097">
    <property type="entry name" value="DHHA2"/>
</dbReference>
<dbReference type="PANTHER" id="PTHR12112:SF22">
    <property type="entry name" value="MANGANESE-DEPENDENT INORGANIC PYROPHOSPHATASE-RELATED"/>
    <property type="match status" value="1"/>
</dbReference>
<dbReference type="NCBIfam" id="NF011443">
    <property type="entry name" value="PRK14869.1-5"/>
    <property type="match status" value="1"/>
</dbReference>
<evidence type="ECO:0000256" key="4">
    <source>
        <dbReference type="ARBA" id="ARBA00022801"/>
    </source>
</evidence>
<dbReference type="Pfam" id="PF02833">
    <property type="entry name" value="DHHA2"/>
    <property type="match status" value="1"/>
</dbReference>
<reference evidence="10" key="2">
    <citation type="journal article" date="2021" name="PeerJ">
        <title>Extensive microbial diversity within the chicken gut microbiome revealed by metagenomics and culture.</title>
        <authorList>
            <person name="Gilroy R."/>
            <person name="Ravi A."/>
            <person name="Getino M."/>
            <person name="Pursley I."/>
            <person name="Horton D.L."/>
            <person name="Alikhan N.F."/>
            <person name="Baker D."/>
            <person name="Gharbi K."/>
            <person name="Hall N."/>
            <person name="Watson M."/>
            <person name="Adriaenssens E.M."/>
            <person name="Foster-Nyarko E."/>
            <person name="Jarju S."/>
            <person name="Secka A."/>
            <person name="Antonio M."/>
            <person name="Oren A."/>
            <person name="Chaudhuri R.R."/>
            <person name="La Ragione R."/>
            <person name="Hildebrand F."/>
            <person name="Pallen M.J."/>
        </authorList>
    </citation>
    <scope>NUCLEOTIDE SEQUENCE</scope>
    <source>
        <strain evidence="10">CHK195-4489</strain>
    </source>
</reference>
<evidence type="ECO:0000313" key="11">
    <source>
        <dbReference type="Proteomes" id="UP000824089"/>
    </source>
</evidence>
<evidence type="ECO:0000256" key="3">
    <source>
        <dbReference type="ARBA" id="ARBA00022723"/>
    </source>
</evidence>
<dbReference type="GO" id="GO:0005737">
    <property type="term" value="C:cytoplasm"/>
    <property type="evidence" value="ECO:0007669"/>
    <property type="project" value="InterPro"/>
</dbReference>
<dbReference type="Gene3D" id="3.10.310.20">
    <property type="entry name" value="DHHA2 domain"/>
    <property type="match status" value="1"/>
</dbReference>
<protein>
    <recommendedName>
        <fullName evidence="2">inorganic diphosphatase</fullName>
        <ecNumber evidence="2">3.6.1.1</ecNumber>
    </recommendedName>
    <alternativeName>
        <fullName evidence="6">Pyrophosphate phospho-hydrolase</fullName>
    </alternativeName>
</protein>
<dbReference type="InterPro" id="IPR046342">
    <property type="entry name" value="CBS_dom_sf"/>
</dbReference>
<evidence type="ECO:0000259" key="9">
    <source>
        <dbReference type="PROSITE" id="PS51371"/>
    </source>
</evidence>
<dbReference type="InterPro" id="IPR001667">
    <property type="entry name" value="DDH_dom"/>
</dbReference>
<evidence type="ECO:0000256" key="6">
    <source>
        <dbReference type="ARBA" id="ARBA00032535"/>
    </source>
</evidence>
<keyword evidence="4 10" id="KW-0378">Hydrolase</keyword>
<dbReference type="SMART" id="SM01131">
    <property type="entry name" value="DHHA2"/>
    <property type="match status" value="1"/>
</dbReference>
<evidence type="ECO:0000256" key="2">
    <source>
        <dbReference type="ARBA" id="ARBA00012146"/>
    </source>
</evidence>
<dbReference type="InterPro" id="IPR038763">
    <property type="entry name" value="DHH_sf"/>
</dbReference>
<evidence type="ECO:0000256" key="8">
    <source>
        <dbReference type="PROSITE-ProRule" id="PRU00703"/>
    </source>
</evidence>
<organism evidence="10 11">
    <name type="scientific">Candidatus Egerieisoma faecipullorum</name>
    <dbReference type="NCBI Taxonomy" id="2840963"/>
    <lineage>
        <taxon>Bacteria</taxon>
        <taxon>Bacillati</taxon>
        <taxon>Bacillota</taxon>
        <taxon>Clostridia</taxon>
        <taxon>Eubacteriales</taxon>
        <taxon>Clostridiaceae</taxon>
        <taxon>Clostridiaceae incertae sedis</taxon>
        <taxon>Candidatus Egerieisoma</taxon>
    </lineage>
</organism>
<dbReference type="Pfam" id="PF00571">
    <property type="entry name" value="CBS"/>
    <property type="match status" value="2"/>
</dbReference>
<dbReference type="PANTHER" id="PTHR12112">
    <property type="entry name" value="BNIP - RELATED"/>
    <property type="match status" value="1"/>
</dbReference>
<dbReference type="EC" id="3.6.1.1" evidence="2"/>
<feature type="domain" description="CBS" evidence="9">
    <location>
        <begin position="252"/>
        <end position="313"/>
    </location>
</feature>
<evidence type="ECO:0000313" key="10">
    <source>
        <dbReference type="EMBL" id="HIU29826.1"/>
    </source>
</evidence>
<dbReference type="Proteomes" id="UP000824089">
    <property type="component" value="Unassembled WGS sequence"/>
</dbReference>
<dbReference type="InterPro" id="IPR010766">
    <property type="entry name" value="DRTGG"/>
</dbReference>
<evidence type="ECO:0000256" key="7">
    <source>
        <dbReference type="ARBA" id="ARBA00047820"/>
    </source>
</evidence>
<keyword evidence="3" id="KW-0479">Metal-binding</keyword>
<dbReference type="InterPro" id="IPR028979">
    <property type="entry name" value="Ser_kin/Pase_Hpr-like_N_sf"/>
</dbReference>
<dbReference type="InterPro" id="IPR038222">
    <property type="entry name" value="DHHA2_dom_sf"/>
</dbReference>
<dbReference type="EMBL" id="DVMM01000125">
    <property type="protein sequence ID" value="HIU29826.1"/>
    <property type="molecule type" value="Genomic_DNA"/>
</dbReference>
<reference evidence="10" key="1">
    <citation type="submission" date="2020-10" db="EMBL/GenBank/DDBJ databases">
        <authorList>
            <person name="Gilroy R."/>
        </authorList>
    </citation>
    <scope>NUCLEOTIDE SEQUENCE</scope>
    <source>
        <strain evidence="10">CHK195-4489</strain>
    </source>
</reference>
<comment type="caution">
    <text evidence="10">The sequence shown here is derived from an EMBL/GenBank/DDBJ whole genome shotgun (WGS) entry which is preliminary data.</text>
</comment>
<dbReference type="NCBIfam" id="NF011442">
    <property type="entry name" value="PRK14869.1-4"/>
    <property type="match status" value="1"/>
</dbReference>
<dbReference type="GO" id="GO:0046872">
    <property type="term" value="F:metal ion binding"/>
    <property type="evidence" value="ECO:0007669"/>
    <property type="project" value="UniProtKB-KW"/>
</dbReference>
<keyword evidence="5" id="KW-0464">Manganese</keyword>
<comment type="cofactor">
    <cofactor evidence="1">
        <name>Mn(2+)</name>
        <dbReference type="ChEBI" id="CHEBI:29035"/>
    </cofactor>
</comment>
<keyword evidence="8" id="KW-0129">CBS domain</keyword>
<sequence>MDRDTIYIFGHKNPDTDSICSAIGYAELKKKLGYQAEACRLGELNDETRFVLDYFKVPVPQKISNVRRQVSDLDLDIVDKLSPDVSIKIAWHIMEKSNIRTLPIVDDAQKLLGLVSLTNITDKYMDAFDYASFSACGTKLDNILETINGELTAGSRHHYNSVGKIVVAACLPDSYGDYIEAGDIVIVGNRDDSQEKALELGANVIIITCGFKPQAEIREKAENLGALIISTPYDTYTTVRLINQSIPVSSIMTADKNNNIVKFRIDDYIEDIRDSMTKNRYRSYPVLDKTGVVLGFISRYHLISHRKKKVILLDHNEKGQTVKGIEEAEILEIIDHHKVGDLTTASPILFKNEPVGSTATIIANLYTEKGRRPTPAVAGILCAAILSDTLKFQSPTATDYDRSTAERLADMAGIDIDEFSEMMFKAGTSLLGKSAEEAFSQDFKMISVQGYTIGISQITVMGMAGISGLKESIYAYMERIADAEGYDLLAVMFIDLIAGSTTLHFSGGLAEEAGSELDGTGQNRDFTYGSIMSRKKDVIPLITNIIEKKKT</sequence>
<dbReference type="SUPFAM" id="SSF64182">
    <property type="entry name" value="DHH phosphoesterases"/>
    <property type="match status" value="1"/>
</dbReference>
<dbReference type="SUPFAM" id="SSF54631">
    <property type="entry name" value="CBS-domain pair"/>
    <property type="match status" value="1"/>
</dbReference>
<comment type="catalytic activity">
    <reaction evidence="7">
        <text>diphosphate + H2O = 2 phosphate + H(+)</text>
        <dbReference type="Rhea" id="RHEA:24576"/>
        <dbReference type="ChEBI" id="CHEBI:15377"/>
        <dbReference type="ChEBI" id="CHEBI:15378"/>
        <dbReference type="ChEBI" id="CHEBI:33019"/>
        <dbReference type="ChEBI" id="CHEBI:43474"/>
        <dbReference type="EC" id="3.6.1.1"/>
    </reaction>
</comment>
<accession>A0A9D1LAD7</accession>
<proteinExistence type="predicted"/>
<feature type="domain" description="CBS" evidence="9">
    <location>
        <begin position="73"/>
        <end position="130"/>
    </location>
</feature>
<evidence type="ECO:0000256" key="1">
    <source>
        <dbReference type="ARBA" id="ARBA00001936"/>
    </source>
</evidence>
<dbReference type="Pfam" id="PF07085">
    <property type="entry name" value="DRTGG"/>
    <property type="match status" value="1"/>
</dbReference>
<dbReference type="AlphaFoldDB" id="A0A9D1LAD7"/>
<dbReference type="SUPFAM" id="SSF75138">
    <property type="entry name" value="HprK N-terminal domain-like"/>
    <property type="match status" value="1"/>
</dbReference>
<dbReference type="FunFam" id="3.90.1640.10:FF:000001">
    <property type="entry name" value="Probable manganese-dependent inorganic pyrophosphatase"/>
    <property type="match status" value="1"/>
</dbReference>
<dbReference type="Gene3D" id="3.90.1640.10">
    <property type="entry name" value="inorganic pyrophosphatase (n-terminal core)"/>
    <property type="match status" value="2"/>
</dbReference>
<gene>
    <name evidence="10" type="ORF">IAD50_05960</name>
</gene>